<feature type="transmembrane region" description="Helical" evidence="1">
    <location>
        <begin position="75"/>
        <end position="95"/>
    </location>
</feature>
<evidence type="ECO:0000313" key="2">
    <source>
        <dbReference type="EMBL" id="MFC3154784.1"/>
    </source>
</evidence>
<keyword evidence="1" id="KW-0472">Membrane</keyword>
<evidence type="ECO:0000256" key="1">
    <source>
        <dbReference type="SAM" id="Phobius"/>
    </source>
</evidence>
<gene>
    <name evidence="2" type="ORF">ACFOEB_06165</name>
</gene>
<keyword evidence="1" id="KW-1133">Transmembrane helix</keyword>
<feature type="transmembrane region" description="Helical" evidence="1">
    <location>
        <begin position="48"/>
        <end position="68"/>
    </location>
</feature>
<dbReference type="EMBL" id="JBHRTL010000006">
    <property type="protein sequence ID" value="MFC3154784.1"/>
    <property type="molecule type" value="Genomic_DNA"/>
</dbReference>
<reference evidence="3" key="1">
    <citation type="journal article" date="2019" name="Int. J. Syst. Evol. Microbiol.">
        <title>The Global Catalogue of Microorganisms (GCM) 10K type strain sequencing project: providing services to taxonomists for standard genome sequencing and annotation.</title>
        <authorList>
            <consortium name="The Broad Institute Genomics Platform"/>
            <consortium name="The Broad Institute Genome Sequencing Center for Infectious Disease"/>
            <person name="Wu L."/>
            <person name="Ma J."/>
        </authorList>
    </citation>
    <scope>NUCLEOTIDE SEQUENCE [LARGE SCALE GENOMIC DNA]</scope>
    <source>
        <strain evidence="3">KCTC 52141</strain>
    </source>
</reference>
<feature type="transmembrane region" description="Helical" evidence="1">
    <location>
        <begin position="20"/>
        <end position="42"/>
    </location>
</feature>
<dbReference type="InterPro" id="IPR018643">
    <property type="entry name" value="DUF2069_membrane"/>
</dbReference>
<accession>A0ABV7HLN9</accession>
<keyword evidence="1" id="KW-0812">Transmembrane</keyword>
<evidence type="ECO:0000313" key="3">
    <source>
        <dbReference type="Proteomes" id="UP001595548"/>
    </source>
</evidence>
<keyword evidence="3" id="KW-1185">Reference proteome</keyword>
<feature type="transmembrane region" description="Helical" evidence="1">
    <location>
        <begin position="101"/>
        <end position="120"/>
    </location>
</feature>
<dbReference type="RefSeq" id="WP_339614942.1">
    <property type="nucleotide sequence ID" value="NZ_AP031500.1"/>
</dbReference>
<comment type="caution">
    <text evidence="2">The sequence shown here is derived from an EMBL/GenBank/DDBJ whole genome shotgun (WGS) entry which is preliminary data.</text>
</comment>
<dbReference type="Pfam" id="PF09842">
    <property type="entry name" value="DUF2069"/>
    <property type="match status" value="1"/>
</dbReference>
<protein>
    <submittedName>
        <fullName evidence="2">DUF2069 domain-containing protein</fullName>
    </submittedName>
</protein>
<name>A0ABV7HLN9_9GAMM</name>
<dbReference type="Proteomes" id="UP001595548">
    <property type="component" value="Unassembled WGS sequence"/>
</dbReference>
<proteinExistence type="predicted"/>
<sequence>MKIPQYSAADIAPLTQRYKVARWLTLGSLLALLALFCISNIVEPTGSLFRVLVQCVPLLLFIPGIWIGHHRTYSWLCFVILFYFTAFVVEAMSPFANLSDYLATALTVLLFPAAMMASRWRQHSRLAVSQNPTSRRNADSNAERE</sequence>
<organism evidence="2 3">
    <name type="scientific">Gilvimarinus japonicus</name>
    <dbReference type="NCBI Taxonomy" id="1796469"/>
    <lineage>
        <taxon>Bacteria</taxon>
        <taxon>Pseudomonadati</taxon>
        <taxon>Pseudomonadota</taxon>
        <taxon>Gammaproteobacteria</taxon>
        <taxon>Cellvibrionales</taxon>
        <taxon>Cellvibrionaceae</taxon>
        <taxon>Gilvimarinus</taxon>
    </lineage>
</organism>